<keyword evidence="1" id="KW-0805">Transcription regulation</keyword>
<evidence type="ECO:0000313" key="6">
    <source>
        <dbReference type="Proteomes" id="UP000199300"/>
    </source>
</evidence>
<dbReference type="GO" id="GO:0016987">
    <property type="term" value="F:sigma factor activity"/>
    <property type="evidence" value="ECO:0007669"/>
    <property type="project" value="UniProtKB-KW"/>
</dbReference>
<evidence type="ECO:0000256" key="1">
    <source>
        <dbReference type="ARBA" id="ARBA00023015"/>
    </source>
</evidence>
<name>A0A1H8IXQ9_9BACI</name>
<evidence type="ECO:0000256" key="3">
    <source>
        <dbReference type="ARBA" id="ARBA00023163"/>
    </source>
</evidence>
<dbReference type="RefSeq" id="WP_342708150.1">
    <property type="nucleotide sequence ID" value="NZ_FODJ01000001.1"/>
</dbReference>
<evidence type="ECO:0000313" key="5">
    <source>
        <dbReference type="EMBL" id="SEN72707.1"/>
    </source>
</evidence>
<gene>
    <name evidence="5" type="ORF">SAMN04488134_101747</name>
</gene>
<protein>
    <submittedName>
        <fullName evidence="5">Sigma-70 region 2</fullName>
    </submittedName>
</protein>
<dbReference type="SUPFAM" id="SSF88946">
    <property type="entry name" value="Sigma2 domain of RNA polymerase sigma factors"/>
    <property type="match status" value="1"/>
</dbReference>
<dbReference type="Pfam" id="PF04542">
    <property type="entry name" value="Sigma70_r2"/>
    <property type="match status" value="1"/>
</dbReference>
<reference evidence="5 6" key="1">
    <citation type="submission" date="2016-10" db="EMBL/GenBank/DDBJ databases">
        <authorList>
            <person name="de Groot N.N."/>
        </authorList>
    </citation>
    <scope>NUCLEOTIDE SEQUENCE [LARGE SCALE GENOMIC DNA]</scope>
    <source>
        <strain evidence="5 6">CGMCC 1.10434</strain>
    </source>
</reference>
<dbReference type="Proteomes" id="UP000199300">
    <property type="component" value="Unassembled WGS sequence"/>
</dbReference>
<accession>A0A1H8IXQ9</accession>
<dbReference type="PANTHER" id="PTHR43133">
    <property type="entry name" value="RNA POLYMERASE ECF-TYPE SIGMA FACTO"/>
    <property type="match status" value="1"/>
</dbReference>
<evidence type="ECO:0000259" key="4">
    <source>
        <dbReference type="Pfam" id="PF04542"/>
    </source>
</evidence>
<dbReference type="InterPro" id="IPR039425">
    <property type="entry name" value="RNA_pol_sigma-70-like"/>
</dbReference>
<keyword evidence="6" id="KW-1185">Reference proteome</keyword>
<organism evidence="5 6">
    <name type="scientific">Amphibacillus marinus</name>
    <dbReference type="NCBI Taxonomy" id="872970"/>
    <lineage>
        <taxon>Bacteria</taxon>
        <taxon>Bacillati</taxon>
        <taxon>Bacillota</taxon>
        <taxon>Bacilli</taxon>
        <taxon>Bacillales</taxon>
        <taxon>Bacillaceae</taxon>
        <taxon>Amphibacillus</taxon>
    </lineage>
</organism>
<keyword evidence="3" id="KW-0804">Transcription</keyword>
<sequence length="127" mass="15294">MINRLVKQAQKGDKEALLQLILDKQDDYYRLAWSYMKNKNDALDVMEDMIVILYEQIQTLRKREAFYSWSKKILVRCCYRAFREQKKMTRLADNQAELVTASDQVEQKHQELELDYLLAQLNRIMLK</sequence>
<dbReference type="STRING" id="872970.SAMN04488134_101747"/>
<dbReference type="InterPro" id="IPR007627">
    <property type="entry name" value="RNA_pol_sigma70_r2"/>
</dbReference>
<dbReference type="AlphaFoldDB" id="A0A1H8IXQ9"/>
<dbReference type="EMBL" id="FODJ01000001">
    <property type="protein sequence ID" value="SEN72707.1"/>
    <property type="molecule type" value="Genomic_DNA"/>
</dbReference>
<dbReference type="PANTHER" id="PTHR43133:SF60">
    <property type="entry name" value="RNA POLYMERASE SIGMA FACTOR SIGV"/>
    <property type="match status" value="1"/>
</dbReference>
<dbReference type="Gene3D" id="1.10.1740.10">
    <property type="match status" value="1"/>
</dbReference>
<keyword evidence="2" id="KW-0731">Sigma factor</keyword>
<proteinExistence type="predicted"/>
<dbReference type="InterPro" id="IPR013325">
    <property type="entry name" value="RNA_pol_sigma_r2"/>
</dbReference>
<evidence type="ECO:0000256" key="2">
    <source>
        <dbReference type="ARBA" id="ARBA00023082"/>
    </source>
</evidence>
<dbReference type="GO" id="GO:0006352">
    <property type="term" value="P:DNA-templated transcription initiation"/>
    <property type="evidence" value="ECO:0007669"/>
    <property type="project" value="InterPro"/>
</dbReference>
<feature type="domain" description="RNA polymerase sigma-70 region 2" evidence="4">
    <location>
        <begin position="25"/>
        <end position="87"/>
    </location>
</feature>